<reference evidence="1 2" key="1">
    <citation type="submission" date="2014-07" db="EMBL/GenBank/DDBJ databases">
        <title>Epilithonimonas lactis LMG 22401 Genome.</title>
        <authorList>
            <person name="Pipes S.E."/>
            <person name="Stropko S.J."/>
        </authorList>
    </citation>
    <scope>NUCLEOTIDE SEQUENCE [LARGE SCALE GENOMIC DNA]</scope>
    <source>
        <strain evidence="1 2">LMG 24401</strain>
    </source>
</reference>
<dbReference type="EMBL" id="JPLY01000004">
    <property type="protein sequence ID" value="KFC21301.1"/>
    <property type="molecule type" value="Genomic_DNA"/>
</dbReference>
<keyword evidence="2" id="KW-1185">Reference proteome</keyword>
<proteinExistence type="predicted"/>
<evidence type="ECO:0000313" key="1">
    <source>
        <dbReference type="EMBL" id="KFC21301.1"/>
    </source>
</evidence>
<dbReference type="AlphaFoldDB" id="A0A085BFQ6"/>
<evidence type="ECO:0000313" key="2">
    <source>
        <dbReference type="Proteomes" id="UP000028623"/>
    </source>
</evidence>
<sequence>MTHHPKPNPWNFHNTDHALVSPDQLYQLVYYDLNEIAMGAPLGGLCYLEGNVEKLKIHEWCGGPPVWHNEGKLLAIPIWERTALEGTVQKIGIVDLEHLELKIFEKTFRVLNLRSFEGKVVRADYQNTDLSFDIEAEKIEVVLKLNE</sequence>
<comment type="caution">
    <text evidence="1">The sequence shown here is derived from an EMBL/GenBank/DDBJ whole genome shotgun (WGS) entry which is preliminary data.</text>
</comment>
<protein>
    <submittedName>
        <fullName evidence="1">Uncharacterized protein</fullName>
    </submittedName>
</protein>
<organism evidence="1 2">
    <name type="scientific">Epilithonimonas lactis</name>
    <dbReference type="NCBI Taxonomy" id="421072"/>
    <lineage>
        <taxon>Bacteria</taxon>
        <taxon>Pseudomonadati</taxon>
        <taxon>Bacteroidota</taxon>
        <taxon>Flavobacteriia</taxon>
        <taxon>Flavobacteriales</taxon>
        <taxon>Weeksellaceae</taxon>
        <taxon>Chryseobacterium group</taxon>
        <taxon>Epilithonimonas</taxon>
    </lineage>
</organism>
<dbReference type="eggNOG" id="ENOG5032TAW">
    <property type="taxonomic scope" value="Bacteria"/>
</dbReference>
<dbReference type="RefSeq" id="WP_034977163.1">
    <property type="nucleotide sequence ID" value="NZ_FOFI01000001.1"/>
</dbReference>
<dbReference type="Proteomes" id="UP000028623">
    <property type="component" value="Unassembled WGS sequence"/>
</dbReference>
<gene>
    <name evidence="1" type="ORF">IO89_13985</name>
</gene>
<dbReference type="OrthoDB" id="771468at2"/>
<dbReference type="STRING" id="421072.SAMN04488097_0700"/>
<accession>A0A085BFQ6</accession>
<name>A0A085BFQ6_9FLAO</name>